<proteinExistence type="predicted"/>
<feature type="transmembrane region" description="Helical" evidence="1">
    <location>
        <begin position="7"/>
        <end position="25"/>
    </location>
</feature>
<dbReference type="GeneID" id="37206659"/>
<dbReference type="Proteomes" id="UP000248405">
    <property type="component" value="Unassembled WGS sequence"/>
</dbReference>
<evidence type="ECO:0000313" key="3">
    <source>
        <dbReference type="Proteomes" id="UP000248405"/>
    </source>
</evidence>
<evidence type="ECO:0000313" key="2">
    <source>
        <dbReference type="EMBL" id="PYH71489.1"/>
    </source>
</evidence>
<organism evidence="2 3">
    <name type="scientific">Aspergillus vadensis (strain CBS 113365 / IMI 142717 / IBT 24658)</name>
    <dbReference type="NCBI Taxonomy" id="1448311"/>
    <lineage>
        <taxon>Eukaryota</taxon>
        <taxon>Fungi</taxon>
        <taxon>Dikarya</taxon>
        <taxon>Ascomycota</taxon>
        <taxon>Pezizomycotina</taxon>
        <taxon>Eurotiomycetes</taxon>
        <taxon>Eurotiomycetidae</taxon>
        <taxon>Eurotiales</taxon>
        <taxon>Aspergillaceae</taxon>
        <taxon>Aspergillus</taxon>
        <taxon>Aspergillus subgen. Circumdati</taxon>
    </lineage>
</organism>
<feature type="transmembrane region" description="Helical" evidence="1">
    <location>
        <begin position="74"/>
        <end position="97"/>
    </location>
</feature>
<keyword evidence="1" id="KW-1133">Transmembrane helix</keyword>
<sequence length="118" mass="13354">MDGRSHQLWIFFDFLFLWTFSGLDIPGAAGVIPISISLIGISLSLVLVVSLPHELLSSGSSPSNSVWHRREQRILHNAAALVYFVYPCVFFCTAYHLGWHLSISHLVFSVYLQYLRSD</sequence>
<keyword evidence="3" id="KW-1185">Reference proteome</keyword>
<reference evidence="2" key="1">
    <citation type="submission" date="2016-12" db="EMBL/GenBank/DDBJ databases">
        <title>The genomes of Aspergillus section Nigri reveals drivers in fungal speciation.</title>
        <authorList>
            <consortium name="DOE Joint Genome Institute"/>
            <person name="Vesth T.C."/>
            <person name="Nybo J."/>
            <person name="Theobald S."/>
            <person name="Brandl J."/>
            <person name="Frisvad J.C."/>
            <person name="Nielsen K.F."/>
            <person name="Lyhne E.K."/>
            <person name="Kogle M.E."/>
            <person name="Kuo A."/>
            <person name="Riley R."/>
            <person name="Clum A."/>
            <person name="Nolan M."/>
            <person name="Lipzen A."/>
            <person name="Salamov A."/>
            <person name="Henrissat B."/>
            <person name="Wiebenga A."/>
            <person name="De Vries R.P."/>
            <person name="Grigoriev I.V."/>
            <person name="Mortensen U.H."/>
            <person name="Andersen M.R."/>
            <person name="Baker S.E."/>
        </authorList>
    </citation>
    <scope>NUCLEOTIDE SEQUENCE [LARGE SCALE GENOMIC DNA]</scope>
    <source>
        <strain evidence="2">CBS 113365</strain>
    </source>
</reference>
<name>A0A319BHQ3_ASPVC</name>
<keyword evidence="1" id="KW-0812">Transmembrane</keyword>
<evidence type="ECO:0000256" key="1">
    <source>
        <dbReference type="SAM" id="Phobius"/>
    </source>
</evidence>
<keyword evidence="1" id="KW-0472">Membrane</keyword>
<protein>
    <submittedName>
        <fullName evidence="2">Uncharacterized protein</fullName>
    </submittedName>
</protein>
<feature type="transmembrane region" description="Helical" evidence="1">
    <location>
        <begin position="31"/>
        <end position="53"/>
    </location>
</feature>
<dbReference type="EMBL" id="KZ821618">
    <property type="protein sequence ID" value="PYH71489.1"/>
    <property type="molecule type" value="Genomic_DNA"/>
</dbReference>
<accession>A0A319BHQ3</accession>
<dbReference type="AlphaFoldDB" id="A0A319BHQ3"/>
<dbReference type="RefSeq" id="XP_025565283.1">
    <property type="nucleotide sequence ID" value="XM_025702067.1"/>
</dbReference>
<gene>
    <name evidence="2" type="ORF">BO88DRAFT_231601</name>
</gene>